<dbReference type="PROSITE" id="PS00395">
    <property type="entry name" value="ALANINE_RACEMASE"/>
    <property type="match status" value="1"/>
</dbReference>
<evidence type="ECO:0000313" key="9">
    <source>
        <dbReference type="EMBL" id="RDU24914.1"/>
    </source>
</evidence>
<dbReference type="Pfam" id="PF01757">
    <property type="entry name" value="Acyl_transf_3"/>
    <property type="match status" value="1"/>
</dbReference>
<feature type="binding site" evidence="4 6">
    <location>
        <position position="469"/>
    </location>
    <ligand>
        <name>substrate</name>
    </ligand>
</feature>
<dbReference type="NCBIfam" id="TIGR00492">
    <property type="entry name" value="alr"/>
    <property type="match status" value="1"/>
</dbReference>
<feature type="transmembrane region" description="Helical" evidence="7">
    <location>
        <begin position="182"/>
        <end position="206"/>
    </location>
</feature>
<keyword evidence="3 4" id="KW-0413">Isomerase</keyword>
<name>A0A371AZ91_9FIRM</name>
<feature type="transmembrane region" description="Helical" evidence="7">
    <location>
        <begin position="151"/>
        <end position="170"/>
    </location>
</feature>
<accession>A0A371AZ91</accession>
<evidence type="ECO:0000256" key="6">
    <source>
        <dbReference type="PIRSR" id="PIRSR600821-52"/>
    </source>
</evidence>
<feature type="transmembrane region" description="Helical" evidence="7">
    <location>
        <begin position="12"/>
        <end position="31"/>
    </location>
</feature>
<dbReference type="EMBL" id="QRCT01000009">
    <property type="protein sequence ID" value="RDU24914.1"/>
    <property type="molecule type" value="Genomic_DNA"/>
</dbReference>
<dbReference type="PRINTS" id="PR00992">
    <property type="entry name" value="ALARACEMASE"/>
</dbReference>
<dbReference type="GO" id="GO:0008784">
    <property type="term" value="F:alanine racemase activity"/>
    <property type="evidence" value="ECO:0007669"/>
    <property type="project" value="UniProtKB-UniRule"/>
</dbReference>
<dbReference type="GO" id="GO:0016747">
    <property type="term" value="F:acyltransferase activity, transferring groups other than amino-acyl groups"/>
    <property type="evidence" value="ECO:0007669"/>
    <property type="project" value="InterPro"/>
</dbReference>
<dbReference type="InterPro" id="IPR000821">
    <property type="entry name" value="Ala_racemase"/>
</dbReference>
<feature type="domain" description="Alanine racemase C-terminal" evidence="8">
    <location>
        <begin position="581"/>
        <end position="710"/>
    </location>
</feature>
<dbReference type="Pfam" id="PF01168">
    <property type="entry name" value="Ala_racemase_N"/>
    <property type="match status" value="1"/>
</dbReference>
<evidence type="ECO:0000256" key="3">
    <source>
        <dbReference type="ARBA" id="ARBA00023235"/>
    </source>
</evidence>
<feature type="transmembrane region" description="Helical" evidence="7">
    <location>
        <begin position="43"/>
        <end position="66"/>
    </location>
</feature>
<feature type="modified residue" description="N6-(pyridoxal phosphate)lysine" evidence="4 5">
    <location>
        <position position="375"/>
    </location>
</feature>
<dbReference type="InterPro" id="IPR029066">
    <property type="entry name" value="PLP-binding_barrel"/>
</dbReference>
<keyword evidence="7" id="KW-0472">Membrane</keyword>
<keyword evidence="2 4" id="KW-0663">Pyridoxal phosphate</keyword>
<proteinExistence type="inferred from homology"/>
<feature type="transmembrane region" description="Helical" evidence="7">
    <location>
        <begin position="310"/>
        <end position="333"/>
    </location>
</feature>
<dbReference type="UniPathway" id="UPA00042">
    <property type="reaction ID" value="UER00497"/>
</dbReference>
<dbReference type="SUPFAM" id="SSF50621">
    <property type="entry name" value="Alanine racemase C-terminal domain-like"/>
    <property type="match status" value="1"/>
</dbReference>
<evidence type="ECO:0000256" key="1">
    <source>
        <dbReference type="ARBA" id="ARBA00001933"/>
    </source>
</evidence>
<keyword evidence="7" id="KW-1133">Transmembrane helix</keyword>
<dbReference type="RefSeq" id="WP_115480398.1">
    <property type="nucleotide sequence ID" value="NZ_QRCT01000009.1"/>
</dbReference>
<dbReference type="Pfam" id="PF00842">
    <property type="entry name" value="Ala_racemase_C"/>
    <property type="match status" value="1"/>
</dbReference>
<dbReference type="PANTHER" id="PTHR30511">
    <property type="entry name" value="ALANINE RACEMASE"/>
    <property type="match status" value="1"/>
</dbReference>
<evidence type="ECO:0000256" key="4">
    <source>
        <dbReference type="HAMAP-Rule" id="MF_01201"/>
    </source>
</evidence>
<comment type="function">
    <text evidence="4">Catalyzes the interconversion of L-alanine and D-alanine. May also act on other amino acids.</text>
</comment>
<feature type="active site" description="Proton acceptor; specific for D-alanine" evidence="4">
    <location>
        <position position="375"/>
    </location>
</feature>
<evidence type="ECO:0000313" key="10">
    <source>
        <dbReference type="Proteomes" id="UP000255036"/>
    </source>
</evidence>
<dbReference type="PANTHER" id="PTHR30511:SF0">
    <property type="entry name" value="ALANINE RACEMASE, CATABOLIC-RELATED"/>
    <property type="match status" value="1"/>
</dbReference>
<comment type="cofactor">
    <cofactor evidence="1 4 5">
        <name>pyridoxal 5'-phosphate</name>
        <dbReference type="ChEBI" id="CHEBI:597326"/>
    </cofactor>
</comment>
<dbReference type="InterPro" id="IPR011079">
    <property type="entry name" value="Ala_racemase_C"/>
</dbReference>
<dbReference type="InterPro" id="IPR009006">
    <property type="entry name" value="Ala_racemase/Decarboxylase_C"/>
</dbReference>
<dbReference type="FunFam" id="3.20.20.10:FF:000002">
    <property type="entry name" value="Alanine racemase"/>
    <property type="match status" value="1"/>
</dbReference>
<keyword evidence="7" id="KW-0812">Transmembrane</keyword>
<dbReference type="HAMAP" id="MF_01201">
    <property type="entry name" value="Ala_racemase"/>
    <property type="match status" value="1"/>
</dbReference>
<dbReference type="Gene3D" id="3.20.20.10">
    <property type="entry name" value="Alanine racemase"/>
    <property type="match status" value="1"/>
</dbReference>
<dbReference type="Proteomes" id="UP000255036">
    <property type="component" value="Unassembled WGS sequence"/>
</dbReference>
<comment type="catalytic activity">
    <reaction evidence="4">
        <text>L-alanine = D-alanine</text>
        <dbReference type="Rhea" id="RHEA:20249"/>
        <dbReference type="ChEBI" id="CHEBI:57416"/>
        <dbReference type="ChEBI" id="CHEBI:57972"/>
        <dbReference type="EC" id="5.1.1.1"/>
    </reaction>
</comment>
<reference evidence="9 10" key="1">
    <citation type="submission" date="2018-07" db="EMBL/GenBank/DDBJ databases">
        <title>Anaerosacharophilus polymeroproducens gen. nov. sp. nov., an anaerobic bacterium isolated from salt field.</title>
        <authorList>
            <person name="Kim W."/>
            <person name="Yang S.-H."/>
            <person name="Oh J."/>
            <person name="Lee J.-H."/>
            <person name="Kwon K.K."/>
        </authorList>
    </citation>
    <scope>NUCLEOTIDE SEQUENCE [LARGE SCALE GENOMIC DNA]</scope>
    <source>
        <strain evidence="9 10">MCWD5</strain>
    </source>
</reference>
<feature type="transmembrane region" description="Helical" evidence="7">
    <location>
        <begin position="78"/>
        <end position="100"/>
    </location>
</feature>
<feature type="transmembrane region" description="Helical" evidence="7">
    <location>
        <begin position="120"/>
        <end position="139"/>
    </location>
</feature>
<dbReference type="GO" id="GO:0005829">
    <property type="term" value="C:cytosol"/>
    <property type="evidence" value="ECO:0007669"/>
    <property type="project" value="TreeGrafter"/>
</dbReference>
<dbReference type="AlphaFoldDB" id="A0A371AZ91"/>
<feature type="transmembrane region" description="Helical" evidence="7">
    <location>
        <begin position="248"/>
        <end position="264"/>
    </location>
</feature>
<evidence type="ECO:0000256" key="5">
    <source>
        <dbReference type="PIRSR" id="PIRSR600821-50"/>
    </source>
</evidence>
<gene>
    <name evidence="9" type="primary">vanT</name>
    <name evidence="9" type="ORF">DWV06_01405</name>
</gene>
<dbReference type="SUPFAM" id="SSF51419">
    <property type="entry name" value="PLP-binding barrel"/>
    <property type="match status" value="1"/>
</dbReference>
<organism evidence="9 10">
    <name type="scientific">Anaerosacchariphilus polymeriproducens</name>
    <dbReference type="NCBI Taxonomy" id="1812858"/>
    <lineage>
        <taxon>Bacteria</taxon>
        <taxon>Bacillati</taxon>
        <taxon>Bacillota</taxon>
        <taxon>Clostridia</taxon>
        <taxon>Lachnospirales</taxon>
        <taxon>Lachnospiraceae</taxon>
        <taxon>Anaerosacchariphilus</taxon>
    </lineage>
</organism>
<comment type="similarity">
    <text evidence="4">Belongs to the alanine racemase family.</text>
</comment>
<evidence type="ECO:0000259" key="8">
    <source>
        <dbReference type="SMART" id="SM01005"/>
    </source>
</evidence>
<dbReference type="InterPro" id="IPR020622">
    <property type="entry name" value="Ala_racemase_pyridoxalP-BS"/>
</dbReference>
<feature type="binding site" evidence="4 6">
    <location>
        <position position="651"/>
    </location>
    <ligand>
        <name>substrate</name>
    </ligand>
</feature>
<comment type="pathway">
    <text evidence="4">Amino-acid biosynthesis; D-alanine biosynthesis; D-alanine from L-alanine: step 1/1.</text>
</comment>
<dbReference type="OrthoDB" id="9813814at2"/>
<feature type="transmembrane region" description="Helical" evidence="7">
    <location>
        <begin position="276"/>
        <end position="295"/>
    </location>
</feature>
<evidence type="ECO:0000256" key="7">
    <source>
        <dbReference type="SAM" id="Phobius"/>
    </source>
</evidence>
<dbReference type="NCBIfam" id="NF033131">
    <property type="entry name" value="vanT-G-Cterm"/>
    <property type="match status" value="1"/>
</dbReference>
<feature type="transmembrane region" description="Helical" evidence="7">
    <location>
        <begin position="218"/>
        <end position="236"/>
    </location>
</feature>
<feature type="active site" description="Proton acceptor; specific for L-alanine" evidence="4">
    <location>
        <position position="602"/>
    </location>
</feature>
<protein>
    <recommendedName>
        <fullName evidence="4">Alanine racemase</fullName>
        <ecNumber evidence="4">5.1.1.1</ecNumber>
    </recommendedName>
</protein>
<dbReference type="GO" id="GO:0030632">
    <property type="term" value="P:D-alanine biosynthetic process"/>
    <property type="evidence" value="ECO:0007669"/>
    <property type="project" value="UniProtKB-UniRule"/>
</dbReference>
<dbReference type="InterPro" id="IPR002656">
    <property type="entry name" value="Acyl_transf_3_dom"/>
</dbReference>
<dbReference type="GO" id="GO:0030170">
    <property type="term" value="F:pyridoxal phosphate binding"/>
    <property type="evidence" value="ECO:0007669"/>
    <property type="project" value="UniProtKB-UniRule"/>
</dbReference>
<comment type="caution">
    <text evidence="9">The sequence shown here is derived from an EMBL/GenBank/DDBJ whole genome shotgun (WGS) entry which is preliminary data.</text>
</comment>
<dbReference type="SMART" id="SM01005">
    <property type="entry name" value="Ala_racemase_C"/>
    <property type="match status" value="1"/>
</dbReference>
<dbReference type="InterPro" id="IPR001608">
    <property type="entry name" value="Ala_racemase_N"/>
</dbReference>
<dbReference type="Gene3D" id="2.40.37.10">
    <property type="entry name" value="Lyase, Ornithine Decarboxylase, Chain A, domain 1"/>
    <property type="match status" value="1"/>
</dbReference>
<evidence type="ECO:0000256" key="2">
    <source>
        <dbReference type="ARBA" id="ARBA00022898"/>
    </source>
</evidence>
<keyword evidence="10" id="KW-1185">Reference proteome</keyword>
<sequence>MRTKQNYGGLDVFRLLAAILVIAIHTSPLISISMDGDFFFTRILARVAVPFFFMVTGQFVITKFFLSKESAKDELLSYLKKVCILYGIAILIYIPIGIYAGHYQKLSLYDIVRIFLFDGTFYHLWYFPASLIGTTLIYVLSRFMSLQKITIIAGLLYCIGLLGDSYFGFIQNAPVIGSIYNWAFQIFSYTRNGLFMAPIFLLLGTWMSKIKWRFKKNTLVIGVTITFLGMTAEGFLLHSMNVQRHDSMYLMLIPTMVFLYQLLMRCNPIKLPGARLLSTWVYVLHPAMIVVTRIMSKSLNLSKLLVENSMIHFLVVVVLSLLSSFILVMVIGYSNKKQFLRGRAWIELNRNALVKNVKFLQSQLPKDCILMPAVKANAYGHGAVIISKELNAIGVRAFCVASVTEGVALRKSGVKGAILILGYTHPKQFYLLWRYHLLQTVVDYEYAVILNQYGKKLHVHLGVDTGMHRLGERSENIDRLCMIFEMPNLVIDGMFTHLSAADCMEPKDQIFTKRQVDNFYQLVESLRDIGYTIPKLHLQSSYGVLNYPQIGNDYARVGIALYGMLSTKEDTESWADSLSPVLSLKARVASVRKLYPNESAGYGMAFIAEREMIIATITIGYADGLPRSLSNGAGEVLINGKRAPIIGRICMDLAMIDVSRISHVKEGDTVVIIGKCENEVISAAQLAEQTGTITNEILSRLGDRLDRVMQ</sequence>
<dbReference type="EC" id="5.1.1.1" evidence="4"/>